<dbReference type="InterPro" id="IPR037545">
    <property type="entry name" value="DENN_FNIP1/2"/>
</dbReference>
<evidence type="ECO:0000259" key="8">
    <source>
        <dbReference type="PROSITE" id="PS51836"/>
    </source>
</evidence>
<dbReference type="GO" id="GO:0005737">
    <property type="term" value="C:cytoplasm"/>
    <property type="evidence" value="ECO:0007669"/>
    <property type="project" value="UniProtKB-SubCell"/>
</dbReference>
<dbReference type="Pfam" id="PF14638">
    <property type="entry name" value="FNIP_C"/>
    <property type="match status" value="1"/>
</dbReference>
<feature type="domain" description="UDENN FNIP1/2-type" evidence="8">
    <location>
        <begin position="10"/>
        <end position="720"/>
    </location>
</feature>
<feature type="region of interest" description="Disordered" evidence="7">
    <location>
        <begin position="494"/>
        <end position="551"/>
    </location>
</feature>
<dbReference type="PANTHER" id="PTHR21634:SF9">
    <property type="entry name" value="RE13835P"/>
    <property type="match status" value="1"/>
</dbReference>
<feature type="region of interest" description="Disordered" evidence="7">
    <location>
        <begin position="188"/>
        <end position="210"/>
    </location>
</feature>
<dbReference type="PRINTS" id="PR02073">
    <property type="entry name" value="FOLLICULNIP1"/>
</dbReference>
<keyword evidence="4" id="KW-0963">Cytoplasm</keyword>
<feature type="compositionally biased region" description="Polar residues" evidence="7">
    <location>
        <begin position="505"/>
        <end position="537"/>
    </location>
</feature>
<keyword evidence="6" id="KW-0458">Lysosome</keyword>
<gene>
    <name evidence="9" type="primary">FNIP1</name>
    <name evidence="9" type="ORF">EC973_005019</name>
</gene>
<dbReference type="GO" id="GO:0042030">
    <property type="term" value="F:ATPase inhibitor activity"/>
    <property type="evidence" value="ECO:0007669"/>
    <property type="project" value="TreeGrafter"/>
</dbReference>
<dbReference type="Proteomes" id="UP000605846">
    <property type="component" value="Unassembled WGS sequence"/>
</dbReference>
<dbReference type="InterPro" id="IPR028084">
    <property type="entry name" value="FNIP_N_dom"/>
</dbReference>
<dbReference type="Pfam" id="PF14636">
    <property type="entry name" value="FNIP_N"/>
    <property type="match status" value="1"/>
</dbReference>
<feature type="region of interest" description="Disordered" evidence="7">
    <location>
        <begin position="1"/>
        <end position="58"/>
    </location>
</feature>
<feature type="compositionally biased region" description="Basic and acidic residues" evidence="7">
    <location>
        <begin position="24"/>
        <end position="33"/>
    </location>
</feature>
<protein>
    <submittedName>
        <fullName evidence="9">Folliculin-interacting protein 1</fullName>
    </submittedName>
</protein>
<evidence type="ECO:0000256" key="4">
    <source>
        <dbReference type="ARBA" id="ARBA00022490"/>
    </source>
</evidence>
<evidence type="ECO:0000256" key="6">
    <source>
        <dbReference type="ARBA" id="ARBA00023228"/>
    </source>
</evidence>
<feature type="region of interest" description="Disordered" evidence="7">
    <location>
        <begin position="105"/>
        <end position="161"/>
    </location>
</feature>
<comment type="similarity">
    <text evidence="3">Belongs to the FNIP family.</text>
</comment>
<feature type="compositionally biased region" description="Polar residues" evidence="7">
    <location>
        <begin position="132"/>
        <end position="150"/>
    </location>
</feature>
<dbReference type="EMBL" id="JABAYA010000289">
    <property type="protein sequence ID" value="KAF7721237.1"/>
    <property type="molecule type" value="Genomic_DNA"/>
</dbReference>
<keyword evidence="5" id="KW-0472">Membrane</keyword>
<evidence type="ECO:0000256" key="5">
    <source>
        <dbReference type="ARBA" id="ARBA00023136"/>
    </source>
</evidence>
<dbReference type="AlphaFoldDB" id="A0A8H7BE53"/>
<evidence type="ECO:0000313" key="9">
    <source>
        <dbReference type="EMBL" id="KAF7721237.1"/>
    </source>
</evidence>
<dbReference type="Pfam" id="PF14637">
    <property type="entry name" value="FNIP_M"/>
    <property type="match status" value="1"/>
</dbReference>
<comment type="subcellular location">
    <subcellularLocation>
        <location evidence="1">Cytoplasm</location>
    </subcellularLocation>
    <subcellularLocation>
        <location evidence="2">Lysosome membrane</location>
    </subcellularLocation>
</comment>
<evidence type="ECO:0000256" key="3">
    <source>
        <dbReference type="ARBA" id="ARBA00007541"/>
    </source>
</evidence>
<evidence type="ECO:0000313" key="10">
    <source>
        <dbReference type="Proteomes" id="UP000605846"/>
    </source>
</evidence>
<sequence length="720" mass="80844">MARRFGSSGAAGNPFHTPLGSRASLDDRRHDWRPSSMRNAATSSMQDQTTHHHRQNNRRLDLLGDMIFGTAPLAYKGMNTKVHYKRDRDPQIVLSKLFTCSRDSDMPRRTSFSSISSDRSNASSVAGDAKKSVSTMSTQTVSIEDNASEQSSDDDQSRYSIYPPVLGLRSSRRTFNSKRSQRFSQTNMENGFRPMPLPNPRAVDTADGAQTRHTSRSIKYAIAIVITLEGKNKTLYDFIFSHFALIENRMHQLQALAFNLLSSHLKNHSTNQTQARKSRHMSYPGPSVFQHDPILVEAVVQFKNAFLDLYRTPRIQEPLWLNMSTFPQRKSTYAKSLMKELVHLVTDLDNKSHNFFISTLMTAVLSYHLSWVHTVAPPEEDTSFGCRCGNYDPLWAQLSDLYGYVGTPSRITRTVVIGRRASVVRRILYILSYLIRCNEVYENLQSLQEVDSEKIFSREHGMDDSVTSKLEDKIVRHLIGSSTDVESIAIPKKTAGNDHMHPSASLESLTDHSNLTSPSTTPNAYPTRWSSTDSNNTIRDRTWAGSKSTDDDISVEKTVISPAGAYPVDMPRSSIFHMEPDITQVKDDGVPASPAHELYAKSYGRSLMATYCDSYKSDFVIIGIPNNLPVQQLETDMKCMLQQFALSDSVTEAACVVIDANTFRCRVLNRYIDTDHRPGVGSAEIKTGKWENIEMSNLVNDILSNVRQKYDAGVSADEVG</sequence>
<feature type="compositionally biased region" description="Polar residues" evidence="7">
    <location>
        <begin position="36"/>
        <end position="48"/>
    </location>
</feature>
<organism evidence="9 10">
    <name type="scientific">Apophysomyces ossiformis</name>
    <dbReference type="NCBI Taxonomy" id="679940"/>
    <lineage>
        <taxon>Eukaryota</taxon>
        <taxon>Fungi</taxon>
        <taxon>Fungi incertae sedis</taxon>
        <taxon>Mucoromycota</taxon>
        <taxon>Mucoromycotina</taxon>
        <taxon>Mucoromycetes</taxon>
        <taxon>Mucorales</taxon>
        <taxon>Mucorineae</taxon>
        <taxon>Mucoraceae</taxon>
        <taxon>Apophysomyces</taxon>
    </lineage>
</organism>
<comment type="caution">
    <text evidence="9">The sequence shown here is derived from an EMBL/GenBank/DDBJ whole genome shotgun (WGS) entry which is preliminary data.</text>
</comment>
<dbReference type="InterPro" id="IPR028086">
    <property type="entry name" value="FNIP_C_dom"/>
</dbReference>
<dbReference type="InterPro" id="IPR026156">
    <property type="entry name" value="FNIP_fam"/>
</dbReference>
<feature type="compositionally biased region" description="Low complexity" evidence="7">
    <location>
        <begin position="111"/>
        <end position="124"/>
    </location>
</feature>
<dbReference type="PROSITE" id="PS51836">
    <property type="entry name" value="DENN_FNIP12"/>
    <property type="match status" value="1"/>
</dbReference>
<keyword evidence="10" id="KW-1185">Reference proteome</keyword>
<dbReference type="InterPro" id="IPR028085">
    <property type="entry name" value="FNIP_mid_dom"/>
</dbReference>
<evidence type="ECO:0000256" key="7">
    <source>
        <dbReference type="SAM" id="MobiDB-lite"/>
    </source>
</evidence>
<dbReference type="PANTHER" id="PTHR21634">
    <property type="entry name" value="RE13835P"/>
    <property type="match status" value="1"/>
</dbReference>
<accession>A0A8H7BE53</accession>
<reference evidence="9" key="1">
    <citation type="submission" date="2020-01" db="EMBL/GenBank/DDBJ databases">
        <title>Genome Sequencing of Three Apophysomyces-Like Fungal Strains Confirms a Novel Fungal Genus in the Mucoromycota with divergent Burkholderia-like Endosymbiotic Bacteria.</title>
        <authorList>
            <person name="Stajich J.E."/>
            <person name="Macias A.M."/>
            <person name="Carter-House D."/>
            <person name="Lovett B."/>
            <person name="Kasson L.R."/>
            <person name="Berry K."/>
            <person name="Grigoriev I."/>
            <person name="Chang Y."/>
            <person name="Spatafora J."/>
            <person name="Kasson M.T."/>
        </authorList>
    </citation>
    <scope>NUCLEOTIDE SEQUENCE</scope>
    <source>
        <strain evidence="9">NRRL A-21654</strain>
    </source>
</reference>
<dbReference type="GO" id="GO:0051087">
    <property type="term" value="F:protein-folding chaperone binding"/>
    <property type="evidence" value="ECO:0007669"/>
    <property type="project" value="TreeGrafter"/>
</dbReference>
<evidence type="ECO:0000256" key="2">
    <source>
        <dbReference type="ARBA" id="ARBA00004656"/>
    </source>
</evidence>
<evidence type="ECO:0000256" key="1">
    <source>
        <dbReference type="ARBA" id="ARBA00004496"/>
    </source>
</evidence>
<proteinExistence type="inferred from homology"/>
<dbReference type="OrthoDB" id="10051712at2759"/>
<name>A0A8H7BE53_9FUNG</name>